<dbReference type="EMBL" id="JACEIK010000672">
    <property type="protein sequence ID" value="MCD7460692.1"/>
    <property type="molecule type" value="Genomic_DNA"/>
</dbReference>
<gene>
    <name evidence="2" type="ORF">HAX54_044223</name>
</gene>
<evidence type="ECO:0000313" key="3">
    <source>
        <dbReference type="Proteomes" id="UP000823775"/>
    </source>
</evidence>
<reference evidence="2 3" key="1">
    <citation type="journal article" date="2021" name="BMC Genomics">
        <title>Datura genome reveals duplications of psychoactive alkaloid biosynthetic genes and high mutation rate following tissue culture.</title>
        <authorList>
            <person name="Rajewski A."/>
            <person name="Carter-House D."/>
            <person name="Stajich J."/>
            <person name="Litt A."/>
        </authorList>
    </citation>
    <scope>NUCLEOTIDE SEQUENCE [LARGE SCALE GENOMIC DNA]</scope>
    <source>
        <strain evidence="2">AR-01</strain>
    </source>
</reference>
<keyword evidence="3" id="KW-1185">Reference proteome</keyword>
<feature type="region of interest" description="Disordered" evidence="1">
    <location>
        <begin position="45"/>
        <end position="96"/>
    </location>
</feature>
<evidence type="ECO:0000313" key="2">
    <source>
        <dbReference type="EMBL" id="MCD7460692.1"/>
    </source>
</evidence>
<evidence type="ECO:0000256" key="1">
    <source>
        <dbReference type="SAM" id="MobiDB-lite"/>
    </source>
</evidence>
<accession>A0ABS8SP75</accession>
<protein>
    <submittedName>
        <fullName evidence="2">Uncharacterized protein</fullName>
    </submittedName>
</protein>
<comment type="caution">
    <text evidence="2">The sequence shown here is derived from an EMBL/GenBank/DDBJ whole genome shotgun (WGS) entry which is preliminary data.</text>
</comment>
<dbReference type="Proteomes" id="UP000823775">
    <property type="component" value="Unassembled WGS sequence"/>
</dbReference>
<name>A0ABS8SP75_DATST</name>
<organism evidence="2 3">
    <name type="scientific">Datura stramonium</name>
    <name type="common">Jimsonweed</name>
    <name type="synonym">Common thornapple</name>
    <dbReference type="NCBI Taxonomy" id="4076"/>
    <lineage>
        <taxon>Eukaryota</taxon>
        <taxon>Viridiplantae</taxon>
        <taxon>Streptophyta</taxon>
        <taxon>Embryophyta</taxon>
        <taxon>Tracheophyta</taxon>
        <taxon>Spermatophyta</taxon>
        <taxon>Magnoliopsida</taxon>
        <taxon>eudicotyledons</taxon>
        <taxon>Gunneridae</taxon>
        <taxon>Pentapetalae</taxon>
        <taxon>asterids</taxon>
        <taxon>lamiids</taxon>
        <taxon>Solanales</taxon>
        <taxon>Solanaceae</taxon>
        <taxon>Solanoideae</taxon>
        <taxon>Datureae</taxon>
        <taxon>Datura</taxon>
    </lineage>
</organism>
<sequence length="96" mass="10372">MEFHPRLVVLAENIWEDNGILFPHSSVTPRTLKWLLEGKRTISSRSGVEVTEEVDGSSGVTADSTDHQGSDNPSLPLLLRRQSGPPSGYGSTPSSV</sequence>
<feature type="compositionally biased region" description="Low complexity" evidence="1">
    <location>
        <begin position="83"/>
        <end position="96"/>
    </location>
</feature>
<proteinExistence type="predicted"/>